<keyword evidence="8" id="KW-0274">FAD</keyword>
<dbReference type="GO" id="GO:0006747">
    <property type="term" value="P:FAD biosynthetic process"/>
    <property type="evidence" value="ECO:0007669"/>
    <property type="project" value="UniProtKB-UniPathway"/>
</dbReference>
<feature type="domain" description="FAD synthetase" evidence="10">
    <location>
        <begin position="19"/>
        <end position="71"/>
    </location>
</feature>
<dbReference type="AlphaFoldDB" id="W1YQZ8"/>
<keyword evidence="9" id="KW-0067">ATP-binding</keyword>
<evidence type="ECO:0000259" key="10">
    <source>
        <dbReference type="Pfam" id="PF06574"/>
    </source>
</evidence>
<evidence type="ECO:0000256" key="4">
    <source>
        <dbReference type="ARBA" id="ARBA00022643"/>
    </source>
</evidence>
<organism evidence="11">
    <name type="scientific">human gut metagenome</name>
    <dbReference type="NCBI Taxonomy" id="408170"/>
    <lineage>
        <taxon>unclassified sequences</taxon>
        <taxon>metagenomes</taxon>
        <taxon>organismal metagenomes</taxon>
    </lineage>
</organism>
<proteinExistence type="predicted"/>
<comment type="caution">
    <text evidence="11">The sequence shown here is derived from an EMBL/GenBank/DDBJ whole genome shotgun (WGS) entry which is preliminary data.</text>
</comment>
<dbReference type="GO" id="GO:0003919">
    <property type="term" value="F:FMN adenylyltransferase activity"/>
    <property type="evidence" value="ECO:0007669"/>
    <property type="project" value="UniProtKB-EC"/>
</dbReference>
<evidence type="ECO:0000256" key="9">
    <source>
        <dbReference type="ARBA" id="ARBA00022840"/>
    </source>
</evidence>
<keyword evidence="5" id="KW-0808">Transferase</keyword>
<dbReference type="SUPFAM" id="SSF52374">
    <property type="entry name" value="Nucleotidylyl transferase"/>
    <property type="match status" value="1"/>
</dbReference>
<name>W1YQZ8_9ZZZZ</name>
<dbReference type="GO" id="GO:0005524">
    <property type="term" value="F:ATP binding"/>
    <property type="evidence" value="ECO:0007669"/>
    <property type="project" value="UniProtKB-KW"/>
</dbReference>
<dbReference type="EMBL" id="AZMM01001108">
    <property type="protein sequence ID" value="ETJ44892.1"/>
    <property type="molecule type" value="Genomic_DNA"/>
</dbReference>
<dbReference type="Pfam" id="PF06574">
    <property type="entry name" value="FAD_syn"/>
    <property type="match status" value="1"/>
</dbReference>
<reference evidence="11" key="1">
    <citation type="submission" date="2013-12" db="EMBL/GenBank/DDBJ databases">
        <title>A Varibaculum cambriense genome reconstructed from a premature infant gut community with otherwise low bacterial novelty that shifts toward anaerobic metabolism during the third week of life.</title>
        <authorList>
            <person name="Brown C.T."/>
            <person name="Sharon I."/>
            <person name="Thomas B.C."/>
            <person name="Castelle C.J."/>
            <person name="Morowitz M.J."/>
            <person name="Banfield J.F."/>
        </authorList>
    </citation>
    <scope>NUCLEOTIDE SEQUENCE</scope>
</reference>
<evidence type="ECO:0000256" key="6">
    <source>
        <dbReference type="ARBA" id="ARBA00022695"/>
    </source>
</evidence>
<sequence>SSSFISMKQLHSFDELRQIKDTKVYALGTFDGIHRGHQRVIRKAVEEAASVNGVSIIITFEHHPLTILHPERV</sequence>
<evidence type="ECO:0000256" key="7">
    <source>
        <dbReference type="ARBA" id="ARBA00022741"/>
    </source>
</evidence>
<dbReference type="InterPro" id="IPR015864">
    <property type="entry name" value="FAD_synthase"/>
</dbReference>
<dbReference type="Gene3D" id="3.40.50.620">
    <property type="entry name" value="HUPs"/>
    <property type="match status" value="1"/>
</dbReference>
<keyword evidence="7" id="KW-0547">Nucleotide-binding</keyword>
<evidence type="ECO:0000313" key="11">
    <source>
        <dbReference type="EMBL" id="ETJ44892.1"/>
    </source>
</evidence>
<dbReference type="UniPathway" id="UPA00277">
    <property type="reaction ID" value="UER00407"/>
</dbReference>
<dbReference type="NCBIfam" id="TIGR00125">
    <property type="entry name" value="cyt_tran_rel"/>
    <property type="match status" value="1"/>
</dbReference>
<evidence type="ECO:0000256" key="1">
    <source>
        <dbReference type="ARBA" id="ARBA00004726"/>
    </source>
</evidence>
<keyword evidence="3" id="KW-0285">Flavoprotein</keyword>
<accession>W1YQZ8</accession>
<evidence type="ECO:0000256" key="2">
    <source>
        <dbReference type="ARBA" id="ARBA00012393"/>
    </source>
</evidence>
<dbReference type="EC" id="2.7.7.2" evidence="2"/>
<keyword evidence="6" id="KW-0548">Nucleotidyltransferase</keyword>
<dbReference type="GO" id="GO:0009231">
    <property type="term" value="P:riboflavin biosynthetic process"/>
    <property type="evidence" value="ECO:0007669"/>
    <property type="project" value="InterPro"/>
</dbReference>
<protein>
    <recommendedName>
        <fullName evidence="2">FAD synthase</fullName>
        <ecNumber evidence="2">2.7.7.2</ecNumber>
    </recommendedName>
</protein>
<evidence type="ECO:0000256" key="3">
    <source>
        <dbReference type="ARBA" id="ARBA00022630"/>
    </source>
</evidence>
<evidence type="ECO:0000256" key="5">
    <source>
        <dbReference type="ARBA" id="ARBA00022679"/>
    </source>
</evidence>
<gene>
    <name evidence="11" type="ORF">Q604_UNBC01108G0001</name>
</gene>
<dbReference type="InterPro" id="IPR014729">
    <property type="entry name" value="Rossmann-like_a/b/a_fold"/>
</dbReference>
<comment type="pathway">
    <text evidence="1">Cofactor biosynthesis; FAD biosynthesis; FAD from FMN: step 1/1.</text>
</comment>
<dbReference type="InterPro" id="IPR004821">
    <property type="entry name" value="Cyt_trans-like"/>
</dbReference>
<feature type="non-terminal residue" evidence="11">
    <location>
        <position position="1"/>
    </location>
</feature>
<keyword evidence="4" id="KW-0288">FMN</keyword>
<feature type="non-terminal residue" evidence="11">
    <location>
        <position position="73"/>
    </location>
</feature>
<evidence type="ECO:0000256" key="8">
    <source>
        <dbReference type="ARBA" id="ARBA00022827"/>
    </source>
</evidence>